<feature type="region of interest" description="Disordered" evidence="1">
    <location>
        <begin position="1"/>
        <end position="34"/>
    </location>
</feature>
<keyword evidence="3" id="KW-1185">Reference proteome</keyword>
<organism evidence="2 3">
    <name type="scientific">Rhodosorus marinus</name>
    <dbReference type="NCBI Taxonomy" id="101924"/>
    <lineage>
        <taxon>Eukaryota</taxon>
        <taxon>Rhodophyta</taxon>
        <taxon>Stylonematophyceae</taxon>
        <taxon>Stylonematales</taxon>
        <taxon>Stylonemataceae</taxon>
        <taxon>Rhodosorus</taxon>
    </lineage>
</organism>
<gene>
    <name evidence="2" type="ORF">NDN08_006054</name>
</gene>
<name>A0AAV8UJQ0_9RHOD</name>
<evidence type="ECO:0000256" key="1">
    <source>
        <dbReference type="SAM" id="MobiDB-lite"/>
    </source>
</evidence>
<reference evidence="2 3" key="1">
    <citation type="journal article" date="2023" name="Nat. Commun.">
        <title>Origin of minicircular mitochondrial genomes in red algae.</title>
        <authorList>
            <person name="Lee Y."/>
            <person name="Cho C.H."/>
            <person name="Lee Y.M."/>
            <person name="Park S.I."/>
            <person name="Yang J.H."/>
            <person name="West J.A."/>
            <person name="Bhattacharya D."/>
            <person name="Yoon H.S."/>
        </authorList>
    </citation>
    <scope>NUCLEOTIDE SEQUENCE [LARGE SCALE GENOMIC DNA]</scope>
    <source>
        <strain evidence="2 3">CCMP1338</strain>
        <tissue evidence="2">Whole cell</tissue>
    </source>
</reference>
<protein>
    <recommendedName>
        <fullName evidence="4">PDZ domain-containing protein</fullName>
    </recommendedName>
</protein>
<accession>A0AAV8UJQ0</accession>
<evidence type="ECO:0008006" key="4">
    <source>
        <dbReference type="Google" id="ProtNLM"/>
    </source>
</evidence>
<dbReference type="Proteomes" id="UP001157974">
    <property type="component" value="Unassembled WGS sequence"/>
</dbReference>
<evidence type="ECO:0000313" key="2">
    <source>
        <dbReference type="EMBL" id="KAJ8902734.1"/>
    </source>
</evidence>
<feature type="compositionally biased region" description="Basic and acidic residues" evidence="1">
    <location>
        <begin position="11"/>
        <end position="20"/>
    </location>
</feature>
<sequence length="203" mass="22379">MVTDWSALPDFRTDAEKRTGADGNGSAKDNGNGTDNLVLVSIERPMGIAFEQTRGGVIYVAEVVDGSNAEGMIPVGVEVVSVSLPFGDTVFPIAGKGIDEFESYLMERDEKEKCISLEYRQYPGGLEALLEASYDGQVGEIGFQDAMYMKKKIANLPYPVLQDEESFEEPSGGETELDASTMEMLSKMSVEEKRDWFKENYKP</sequence>
<comment type="caution">
    <text evidence="2">The sequence shown here is derived from an EMBL/GenBank/DDBJ whole genome shotgun (WGS) entry which is preliminary data.</text>
</comment>
<dbReference type="AlphaFoldDB" id="A0AAV8UJQ0"/>
<proteinExistence type="predicted"/>
<evidence type="ECO:0000313" key="3">
    <source>
        <dbReference type="Proteomes" id="UP001157974"/>
    </source>
</evidence>
<dbReference type="EMBL" id="JAMWBK010000008">
    <property type="protein sequence ID" value="KAJ8902734.1"/>
    <property type="molecule type" value="Genomic_DNA"/>
</dbReference>